<organism evidence="3">
    <name type="scientific">marine sediment metagenome</name>
    <dbReference type="NCBI Taxonomy" id="412755"/>
    <lineage>
        <taxon>unclassified sequences</taxon>
        <taxon>metagenomes</taxon>
        <taxon>ecological metagenomes</taxon>
    </lineage>
</organism>
<evidence type="ECO:0000256" key="2">
    <source>
        <dbReference type="ARBA" id="ARBA00023219"/>
    </source>
</evidence>
<comment type="caution">
    <text evidence="3">The sequence shown here is derived from an EMBL/GenBank/DDBJ whole genome shotgun (WGS) entry which is preliminary data.</text>
</comment>
<dbReference type="EMBL" id="LAZR01024451">
    <property type="protein sequence ID" value="KKL75091.1"/>
    <property type="molecule type" value="Genomic_DNA"/>
</dbReference>
<dbReference type="PANTHER" id="PTHR41328">
    <property type="entry name" value="TERMINASE SMALL SUBUNIT-RELATED"/>
    <property type="match status" value="1"/>
</dbReference>
<gene>
    <name evidence="3" type="ORF">LCGC14_2058350</name>
</gene>
<dbReference type="Gene3D" id="1.10.10.1400">
    <property type="entry name" value="Terminase, small subunit, N-terminal DNA-binding domain, HTH motif"/>
    <property type="match status" value="1"/>
</dbReference>
<dbReference type="AlphaFoldDB" id="A0A0F9F994"/>
<dbReference type="InterPro" id="IPR052404">
    <property type="entry name" value="SPP1-like_terminase"/>
</dbReference>
<dbReference type="GO" id="GO:0051276">
    <property type="term" value="P:chromosome organization"/>
    <property type="evidence" value="ECO:0007669"/>
    <property type="project" value="InterPro"/>
</dbReference>
<keyword evidence="1" id="KW-1188">Viral release from host cell</keyword>
<evidence type="ECO:0000313" key="3">
    <source>
        <dbReference type="EMBL" id="KKL75091.1"/>
    </source>
</evidence>
<dbReference type="PANTHER" id="PTHR41328:SF2">
    <property type="entry name" value="TERMINASE SMALL SUBUNIT"/>
    <property type="match status" value="1"/>
</dbReference>
<accession>A0A0F9F994</accession>
<keyword evidence="2" id="KW-0231">Viral genome packaging</keyword>
<name>A0A0F9F994_9ZZZZ</name>
<reference evidence="3" key="1">
    <citation type="journal article" date="2015" name="Nature">
        <title>Complex archaea that bridge the gap between prokaryotes and eukaryotes.</title>
        <authorList>
            <person name="Spang A."/>
            <person name="Saw J.H."/>
            <person name="Jorgensen S.L."/>
            <person name="Zaremba-Niedzwiedzka K."/>
            <person name="Martijn J."/>
            <person name="Lind A.E."/>
            <person name="van Eijk R."/>
            <person name="Schleper C."/>
            <person name="Guy L."/>
            <person name="Ettema T.J."/>
        </authorList>
    </citation>
    <scope>NUCLEOTIDE SEQUENCE</scope>
</reference>
<dbReference type="Pfam" id="PF03592">
    <property type="entry name" value="Terminase_2"/>
    <property type="match status" value="1"/>
</dbReference>
<protein>
    <recommendedName>
        <fullName evidence="4">Terminase small subunit</fullName>
    </recommendedName>
</protein>
<evidence type="ECO:0008006" key="4">
    <source>
        <dbReference type="Google" id="ProtNLM"/>
    </source>
</evidence>
<proteinExistence type="predicted"/>
<dbReference type="InterPro" id="IPR005335">
    <property type="entry name" value="Terminase_ssu"/>
</dbReference>
<evidence type="ECO:0000256" key="1">
    <source>
        <dbReference type="ARBA" id="ARBA00022612"/>
    </source>
</evidence>
<sequence>MPALANTQHELFCQEYLLDLNGYKAATRAKYSEKTARSKASQLLTKINISVRIAELQAIRGERTRVTQDRVVRELALIGFSDLKNYISIDELTGVITAKGFDAMPPEESRALKSIKEDRAIKESPDGKDVTVYDKVSFTMHDKIRALEILAKHLGMLVERHEVTGEDGGPVQIEYVLMKAKKQKRGGDGKGNDKGDGK</sequence>
<dbReference type="InterPro" id="IPR038713">
    <property type="entry name" value="Terminase_Gp1_N_sf"/>
</dbReference>